<dbReference type="PROSITE" id="PS51996">
    <property type="entry name" value="TR_MART"/>
    <property type="match status" value="1"/>
</dbReference>
<organism evidence="2 3">
    <name type="scientific">Streptomyces lonegramiae</name>
    <dbReference type="NCBI Taxonomy" id="3075524"/>
    <lineage>
        <taxon>Bacteria</taxon>
        <taxon>Bacillati</taxon>
        <taxon>Actinomycetota</taxon>
        <taxon>Actinomycetes</taxon>
        <taxon>Kitasatosporales</taxon>
        <taxon>Streptomycetaceae</taxon>
        <taxon>Streptomyces</taxon>
    </lineage>
</organism>
<evidence type="ECO:0000313" key="3">
    <source>
        <dbReference type="Proteomes" id="UP001180754"/>
    </source>
</evidence>
<evidence type="ECO:0000313" key="2">
    <source>
        <dbReference type="EMBL" id="MDT0542310.1"/>
    </source>
</evidence>
<feature type="domain" description="ADP ribosyltransferase" evidence="1">
    <location>
        <begin position="13"/>
        <end position="157"/>
    </location>
</feature>
<reference evidence="2" key="1">
    <citation type="submission" date="2024-05" db="EMBL/GenBank/DDBJ databases">
        <title>30 novel species of actinomycetes from the DSMZ collection.</title>
        <authorList>
            <person name="Nouioui I."/>
        </authorList>
    </citation>
    <scope>NUCLEOTIDE SEQUENCE</scope>
    <source>
        <strain evidence="2">DSM 41529</strain>
    </source>
</reference>
<dbReference type="Proteomes" id="UP001180754">
    <property type="component" value="Unassembled WGS sequence"/>
</dbReference>
<gene>
    <name evidence="2" type="ORF">RND15_06200</name>
</gene>
<dbReference type="Gene3D" id="3.90.176.10">
    <property type="entry name" value="Toxin ADP-ribosyltransferase, Chain A, domain 1"/>
    <property type="match status" value="1"/>
</dbReference>
<keyword evidence="3" id="KW-1185">Reference proteome</keyword>
<evidence type="ECO:0000259" key="1">
    <source>
        <dbReference type="Pfam" id="PF03496"/>
    </source>
</evidence>
<name>A0ABU2X9S5_9ACTN</name>
<comment type="caution">
    <text evidence="2">The sequence shown here is derived from an EMBL/GenBank/DDBJ whole genome shotgun (WGS) entry which is preliminary data.</text>
</comment>
<dbReference type="RefSeq" id="WP_311722656.1">
    <property type="nucleotide sequence ID" value="NZ_JAVRFD010000002.1"/>
</dbReference>
<dbReference type="Pfam" id="PF03496">
    <property type="entry name" value="ADPrib_exo_Tox"/>
    <property type="match status" value="1"/>
</dbReference>
<dbReference type="SUPFAM" id="SSF56399">
    <property type="entry name" value="ADP-ribosylation"/>
    <property type="match status" value="1"/>
</dbReference>
<accession>A0ABU2X9S5</accession>
<protein>
    <submittedName>
        <fullName evidence="2">ADP-ribosyltransferase</fullName>
    </submittedName>
</protein>
<sequence length="183" mass="20050">MHDPTHLYVHQSLDRLTREERGAIGFYTGGHHGMINGPLRSGLPPDPEITELVALMDSALHKYRLSENARVCRIVGADAFGLEKASAVPELIGREVVEHGYLSTEVGRTPPFTIKPQEPVVLQVTVPPGTPALPVRSLTQVTTENELLLGRGLSYSILSSRYDERLRMWSLTVFIRPGSGGAS</sequence>
<dbReference type="InterPro" id="IPR003540">
    <property type="entry name" value="ADP-ribosyltransferase"/>
</dbReference>
<proteinExistence type="predicted"/>
<dbReference type="EMBL" id="JAVRFD010000002">
    <property type="protein sequence ID" value="MDT0542310.1"/>
    <property type="molecule type" value="Genomic_DNA"/>
</dbReference>